<dbReference type="EMBL" id="CP042997">
    <property type="protein sequence ID" value="QEH36475.1"/>
    <property type="molecule type" value="Genomic_DNA"/>
</dbReference>
<accession>A0A5B9W8S0</accession>
<evidence type="ECO:0000313" key="1">
    <source>
        <dbReference type="EMBL" id="QEH36475.1"/>
    </source>
</evidence>
<dbReference type="RefSeq" id="WP_148596161.1">
    <property type="nucleotide sequence ID" value="NZ_CP042997.1"/>
</dbReference>
<proteinExistence type="predicted"/>
<protein>
    <submittedName>
        <fullName evidence="1">Uncharacterized protein</fullName>
    </submittedName>
</protein>
<gene>
    <name evidence="1" type="ORF">OJF2_50390</name>
</gene>
<reference evidence="1 2" key="1">
    <citation type="submission" date="2019-08" db="EMBL/GenBank/DDBJ databases">
        <title>Deep-cultivation of Planctomycetes and their phenomic and genomic characterization uncovers novel biology.</title>
        <authorList>
            <person name="Wiegand S."/>
            <person name="Jogler M."/>
            <person name="Boedeker C."/>
            <person name="Pinto D."/>
            <person name="Vollmers J."/>
            <person name="Rivas-Marin E."/>
            <person name="Kohn T."/>
            <person name="Peeters S.H."/>
            <person name="Heuer A."/>
            <person name="Rast P."/>
            <person name="Oberbeckmann S."/>
            <person name="Bunk B."/>
            <person name="Jeske O."/>
            <person name="Meyerdierks A."/>
            <person name="Storesund J.E."/>
            <person name="Kallscheuer N."/>
            <person name="Luecker S."/>
            <person name="Lage O.M."/>
            <person name="Pohl T."/>
            <person name="Merkel B.J."/>
            <person name="Hornburger P."/>
            <person name="Mueller R.-W."/>
            <person name="Bruemmer F."/>
            <person name="Labrenz M."/>
            <person name="Spormann A.M."/>
            <person name="Op den Camp H."/>
            <person name="Overmann J."/>
            <person name="Amann R."/>
            <person name="Jetten M.S.M."/>
            <person name="Mascher T."/>
            <person name="Medema M.H."/>
            <person name="Devos D.P."/>
            <person name="Kaster A.-K."/>
            <person name="Ovreas L."/>
            <person name="Rohde M."/>
            <person name="Galperin M.Y."/>
            <person name="Jogler C."/>
        </authorList>
    </citation>
    <scope>NUCLEOTIDE SEQUENCE [LARGE SCALE GENOMIC DNA]</scope>
    <source>
        <strain evidence="1 2">OJF2</strain>
    </source>
</reference>
<dbReference type="AlphaFoldDB" id="A0A5B9W8S0"/>
<dbReference type="Proteomes" id="UP000324233">
    <property type="component" value="Chromosome"/>
</dbReference>
<name>A0A5B9W8S0_9BACT</name>
<evidence type="ECO:0000313" key="2">
    <source>
        <dbReference type="Proteomes" id="UP000324233"/>
    </source>
</evidence>
<organism evidence="1 2">
    <name type="scientific">Aquisphaera giovannonii</name>
    <dbReference type="NCBI Taxonomy" id="406548"/>
    <lineage>
        <taxon>Bacteria</taxon>
        <taxon>Pseudomonadati</taxon>
        <taxon>Planctomycetota</taxon>
        <taxon>Planctomycetia</taxon>
        <taxon>Isosphaerales</taxon>
        <taxon>Isosphaeraceae</taxon>
        <taxon>Aquisphaera</taxon>
    </lineage>
</organism>
<sequence>MAIPDETIRRLTEPPSAELLQRVARELYETEPLRGSMPYGGGDFVAEWDSPMLSDGARECCRRYAATVIASWQRAVLEG</sequence>
<keyword evidence="2" id="KW-1185">Reference proteome</keyword>
<dbReference type="KEGG" id="agv:OJF2_50390"/>